<reference evidence="3 4" key="1">
    <citation type="journal article" date="2018" name="Mol. Biol. Evol.">
        <title>Broad Genomic Sampling Reveals a Smut Pathogenic Ancestry of the Fungal Clade Ustilaginomycotina.</title>
        <authorList>
            <person name="Kijpornyongpan T."/>
            <person name="Mondo S.J."/>
            <person name="Barry K."/>
            <person name="Sandor L."/>
            <person name="Lee J."/>
            <person name="Lipzen A."/>
            <person name="Pangilinan J."/>
            <person name="LaButti K."/>
            <person name="Hainaut M."/>
            <person name="Henrissat B."/>
            <person name="Grigoriev I.V."/>
            <person name="Spatafora J.W."/>
            <person name="Aime M.C."/>
        </authorList>
    </citation>
    <scope>NUCLEOTIDE SEQUENCE [LARGE SCALE GENOMIC DNA]</scope>
    <source>
        <strain evidence="3 4">MCA 4718</strain>
    </source>
</reference>
<proteinExistence type="predicted"/>
<keyword evidence="4" id="KW-1185">Reference proteome</keyword>
<dbReference type="InterPro" id="IPR051702">
    <property type="entry name" value="SH3_domain_YSC84-like"/>
</dbReference>
<accession>A0A316U976</accession>
<dbReference type="CDD" id="cd11524">
    <property type="entry name" value="SYLF"/>
    <property type="match status" value="1"/>
</dbReference>
<dbReference type="STRING" id="1684307.A0A316U976"/>
<feature type="non-terminal residue" evidence="3">
    <location>
        <position position="1"/>
    </location>
</feature>
<dbReference type="EMBL" id="KZ819324">
    <property type="protein sequence ID" value="PWN21780.1"/>
    <property type="molecule type" value="Genomic_DNA"/>
</dbReference>
<gene>
    <name evidence="3" type="ORF">BCV69DRAFT_234593</name>
</gene>
<evidence type="ECO:0000313" key="4">
    <source>
        <dbReference type="Proteomes" id="UP000245942"/>
    </source>
</evidence>
<dbReference type="InterPro" id="IPR007461">
    <property type="entry name" value="Ysc84_actin-binding"/>
</dbReference>
<dbReference type="GO" id="GO:0035091">
    <property type="term" value="F:phosphatidylinositol binding"/>
    <property type="evidence" value="ECO:0007669"/>
    <property type="project" value="TreeGrafter"/>
</dbReference>
<dbReference type="GeneID" id="37011622"/>
<feature type="domain" description="Ysc84 actin-binding" evidence="2">
    <location>
        <begin position="129"/>
        <end position="250"/>
    </location>
</feature>
<dbReference type="OrthoDB" id="10255128at2759"/>
<dbReference type="PANTHER" id="PTHR15629">
    <property type="entry name" value="SH3YL1 PROTEIN"/>
    <property type="match status" value="1"/>
</dbReference>
<organism evidence="3 4">
    <name type="scientific">Pseudomicrostroma glucosiphilum</name>
    <dbReference type="NCBI Taxonomy" id="1684307"/>
    <lineage>
        <taxon>Eukaryota</taxon>
        <taxon>Fungi</taxon>
        <taxon>Dikarya</taxon>
        <taxon>Basidiomycota</taxon>
        <taxon>Ustilaginomycotina</taxon>
        <taxon>Exobasidiomycetes</taxon>
        <taxon>Microstromatales</taxon>
        <taxon>Microstromatales incertae sedis</taxon>
        <taxon>Pseudomicrostroma</taxon>
    </lineage>
</organism>
<evidence type="ECO:0000259" key="2">
    <source>
        <dbReference type="Pfam" id="PF04366"/>
    </source>
</evidence>
<feature type="region of interest" description="Disordered" evidence="1">
    <location>
        <begin position="47"/>
        <end position="72"/>
    </location>
</feature>
<dbReference type="RefSeq" id="XP_025348940.1">
    <property type="nucleotide sequence ID" value="XM_025489888.1"/>
</dbReference>
<name>A0A316U976_9BASI</name>
<dbReference type="Pfam" id="PF04366">
    <property type="entry name" value="Ysc84"/>
    <property type="match status" value="1"/>
</dbReference>
<evidence type="ECO:0000313" key="3">
    <source>
        <dbReference type="EMBL" id="PWN21780.1"/>
    </source>
</evidence>
<dbReference type="Proteomes" id="UP000245942">
    <property type="component" value="Unassembled WGS sequence"/>
</dbReference>
<dbReference type="AlphaFoldDB" id="A0A316U976"/>
<protein>
    <submittedName>
        <fullName evidence="3">DUF500-domain-containing protein</fullName>
    </submittedName>
</protein>
<sequence>DPIGRASNKIAGRLGAEAFWPTELADGEIDKAARILRTFSIEGARADEGARAEASGGVAQTPGGDPNQHRKTQKVVRKIPEKAIQGACGIAIFTCFRTGFGWSGAGGSGVVMARLPDGSWGPPSGLLVHTLGWGLLVGLDIYDVVLVIRKPETLKAFTHPKVSVGGELSVAAGPVGNGAMIDSGLEAKPVWSYSKSKGVYAGLQLDGTIILKRDDANARFYGQKVTVADIFQGKVRAPPAAKPLMQTLYAAEGRPDFLGTDAIPQGLTPGDIPVSEDDF</sequence>
<dbReference type="PANTHER" id="PTHR15629:SF8">
    <property type="entry name" value="DUF500 DOMAIN PROTEIN (AFU_ORTHOLOGUE AFUA_5G07310)"/>
    <property type="match status" value="1"/>
</dbReference>
<evidence type="ECO:0000256" key="1">
    <source>
        <dbReference type="SAM" id="MobiDB-lite"/>
    </source>
</evidence>
<feature type="non-terminal residue" evidence="3">
    <location>
        <position position="279"/>
    </location>
</feature>